<dbReference type="InterPro" id="IPR026736">
    <property type="entry name" value="Virilizer"/>
</dbReference>
<dbReference type="EMBL" id="OU893337">
    <property type="protein sequence ID" value="CAG9794117.1"/>
    <property type="molecule type" value="Genomic_DNA"/>
</dbReference>
<dbReference type="GO" id="GO:0003723">
    <property type="term" value="F:RNA binding"/>
    <property type="evidence" value="ECO:0007669"/>
    <property type="project" value="TreeGrafter"/>
</dbReference>
<dbReference type="GO" id="GO:0036396">
    <property type="term" value="C:RNA N6-methyladenosine methyltransferase complex"/>
    <property type="evidence" value="ECO:0007669"/>
    <property type="project" value="TreeGrafter"/>
</dbReference>
<reference evidence="1" key="2">
    <citation type="submission" date="2022-10" db="EMBL/GenBank/DDBJ databases">
        <authorList>
            <consortium name="ENA_rothamsted_submissions"/>
            <consortium name="culmorum"/>
            <person name="King R."/>
        </authorList>
    </citation>
    <scope>NUCLEOTIDE SEQUENCE</scope>
</reference>
<proteinExistence type="predicted"/>
<name>A0A9N9RB66_9NEOP</name>
<dbReference type="AlphaFoldDB" id="A0A9N9RB66"/>
<gene>
    <name evidence="1" type="ORF">DIATSA_LOCUS11516</name>
</gene>
<organism evidence="1 2">
    <name type="scientific">Diatraea saccharalis</name>
    <name type="common">sugarcane borer</name>
    <dbReference type="NCBI Taxonomy" id="40085"/>
    <lineage>
        <taxon>Eukaryota</taxon>
        <taxon>Metazoa</taxon>
        <taxon>Ecdysozoa</taxon>
        <taxon>Arthropoda</taxon>
        <taxon>Hexapoda</taxon>
        <taxon>Insecta</taxon>
        <taxon>Pterygota</taxon>
        <taxon>Neoptera</taxon>
        <taxon>Endopterygota</taxon>
        <taxon>Lepidoptera</taxon>
        <taxon>Glossata</taxon>
        <taxon>Ditrysia</taxon>
        <taxon>Pyraloidea</taxon>
        <taxon>Crambidae</taxon>
        <taxon>Crambinae</taxon>
        <taxon>Diatraea</taxon>
    </lineage>
</organism>
<accession>A0A9N9RB66</accession>
<evidence type="ECO:0000313" key="1">
    <source>
        <dbReference type="EMBL" id="CAG9794117.1"/>
    </source>
</evidence>
<dbReference type="Proteomes" id="UP001153714">
    <property type="component" value="Chromosome 6"/>
</dbReference>
<sequence length="301" mass="33214">MYIDLIRILKVEEGEGPVGRKSVLLVNEMADMVGYSFNDEDHPVLTLEKTLKERNFDEDAVANASFLQTHLQKLKAPEDPSTPPLDVAESLPPPETLVAQFSARIIYTIGEPNDERLTSSYWLNVPSVGGDDDVNDNELVSCDIMEIARGQLISAGGAEGIVAAVRRLAGCVDARPDPPQDDKRPPVALSLVREVDAFRSRPPNTSRPPSLHVDDFTALHTIYTPMPMPMNRGRRAGADRGRFASAAPVHTHYRHIRGRGAWEMGVQHFGHFAPSSQYMMGGAGWGGGRLQRGPRHRSFMR</sequence>
<dbReference type="PANTHER" id="PTHR23185">
    <property type="entry name" value="PROTEIN VIRILIZER HOMOLOG"/>
    <property type="match status" value="1"/>
</dbReference>
<reference evidence="1" key="1">
    <citation type="submission" date="2021-12" db="EMBL/GenBank/DDBJ databases">
        <authorList>
            <person name="King R."/>
        </authorList>
    </citation>
    <scope>NUCLEOTIDE SEQUENCE</scope>
</reference>
<keyword evidence="2" id="KW-1185">Reference proteome</keyword>
<dbReference type="PANTHER" id="PTHR23185:SF0">
    <property type="entry name" value="PROTEIN VIRILIZER HOMOLOG"/>
    <property type="match status" value="1"/>
</dbReference>
<evidence type="ECO:0000313" key="2">
    <source>
        <dbReference type="Proteomes" id="UP001153714"/>
    </source>
</evidence>
<protein>
    <submittedName>
        <fullName evidence="1">Uncharacterized protein</fullName>
    </submittedName>
</protein>
<dbReference type="OrthoDB" id="2011702at2759"/>